<dbReference type="PANTHER" id="PTHR43427:SF6">
    <property type="entry name" value="CHLORIDE CHANNEL PROTEIN CLC-E"/>
    <property type="match status" value="1"/>
</dbReference>
<keyword evidence="6 10" id="KW-0472">Membrane</keyword>
<protein>
    <submittedName>
        <fullName evidence="11">Chloride channel protein, CIC family</fullName>
    </submittedName>
</protein>
<gene>
    <name evidence="11" type="ORF">SAMN04515674_105258</name>
</gene>
<dbReference type="CDD" id="cd00400">
    <property type="entry name" value="Voltage_gated_ClC"/>
    <property type="match status" value="1"/>
</dbReference>
<dbReference type="GO" id="GO:0034707">
    <property type="term" value="C:chloride channel complex"/>
    <property type="evidence" value="ECO:0007669"/>
    <property type="project" value="UniProtKB-KW"/>
</dbReference>
<dbReference type="SUPFAM" id="SSF81340">
    <property type="entry name" value="Clc chloride channel"/>
    <property type="match status" value="1"/>
</dbReference>
<keyword evidence="7" id="KW-0869">Chloride channel</keyword>
<feature type="transmembrane region" description="Helical" evidence="10">
    <location>
        <begin position="256"/>
        <end position="278"/>
    </location>
</feature>
<dbReference type="InterPro" id="IPR001807">
    <property type="entry name" value="ClC"/>
</dbReference>
<comment type="subcellular location">
    <subcellularLocation>
        <location evidence="1">Membrane</location>
        <topology evidence="1">Multi-pass membrane protein</topology>
    </subcellularLocation>
</comment>
<dbReference type="AlphaFoldDB" id="A0A1I5SX25"/>
<dbReference type="GO" id="GO:0005254">
    <property type="term" value="F:chloride channel activity"/>
    <property type="evidence" value="ECO:0007669"/>
    <property type="project" value="UniProtKB-KW"/>
</dbReference>
<feature type="transmembrane region" description="Helical" evidence="10">
    <location>
        <begin position="55"/>
        <end position="72"/>
    </location>
</feature>
<keyword evidence="4 10" id="KW-1133">Transmembrane helix</keyword>
<feature type="transmembrane region" description="Helical" evidence="10">
    <location>
        <begin position="337"/>
        <end position="357"/>
    </location>
</feature>
<evidence type="ECO:0000256" key="8">
    <source>
        <dbReference type="ARBA" id="ARBA00023214"/>
    </source>
</evidence>
<keyword evidence="8" id="KW-0868">Chloride</keyword>
<feature type="transmembrane region" description="Helical" evidence="10">
    <location>
        <begin position="369"/>
        <end position="394"/>
    </location>
</feature>
<evidence type="ECO:0000256" key="4">
    <source>
        <dbReference type="ARBA" id="ARBA00022989"/>
    </source>
</evidence>
<name>A0A1I5SX25_9BACT</name>
<dbReference type="RefSeq" id="WP_092016820.1">
    <property type="nucleotide sequence ID" value="NZ_FOXH01000005.1"/>
</dbReference>
<feature type="transmembrane region" description="Helical" evidence="10">
    <location>
        <begin position="182"/>
        <end position="204"/>
    </location>
</feature>
<dbReference type="OrthoDB" id="9812438at2"/>
<dbReference type="EMBL" id="FOXH01000005">
    <property type="protein sequence ID" value="SFP75344.1"/>
    <property type="molecule type" value="Genomic_DNA"/>
</dbReference>
<evidence type="ECO:0000256" key="2">
    <source>
        <dbReference type="ARBA" id="ARBA00022448"/>
    </source>
</evidence>
<dbReference type="PANTHER" id="PTHR43427">
    <property type="entry name" value="CHLORIDE CHANNEL PROTEIN CLC-E"/>
    <property type="match status" value="1"/>
</dbReference>
<dbReference type="Gene3D" id="1.10.3080.10">
    <property type="entry name" value="Clc chloride channel"/>
    <property type="match status" value="1"/>
</dbReference>
<dbReference type="InterPro" id="IPR050368">
    <property type="entry name" value="ClC-type_chloride_channel"/>
</dbReference>
<evidence type="ECO:0000256" key="9">
    <source>
        <dbReference type="ARBA" id="ARBA00023303"/>
    </source>
</evidence>
<dbReference type="Pfam" id="PF00654">
    <property type="entry name" value="Voltage_CLC"/>
    <property type="match status" value="1"/>
</dbReference>
<evidence type="ECO:0000256" key="10">
    <source>
        <dbReference type="SAM" id="Phobius"/>
    </source>
</evidence>
<proteinExistence type="predicted"/>
<sequence length="431" mass="47078">MQRKRKLVRFINRSKLVSLILLIAISATLLADLLKVITEKMEHYFFHFYQENPLKILIGISPLIGLLAIFSIRKFIFSNKPNKGITEVIENLNSQKRTLKKDRIFSHFVNGWLTVIFGGSTGIEVSTVVSTAAIGSVAGDFVNRKEISNWLVMAGVSAGITALFNAPLAGIFFVVEVLMTNFSMTALSITVLSALTAGGLNYFMNQESFFQIAQTDWHMQAMPFFFLLGGIAALFSVYLTQTIIRVKKKFSEISSGFIKVLLGGLLIGTGILVFPSLYGEGYLTIKNLLTGNADKIGFGIVSSTYQYWQVILILCMILLFKPIITSFTLASGGDGGVFAPSLFLGAIVGFLVAQFINQTGLGHVVEINFVIVGMAAVLSASIHAPFTAIALVLGLTGNYQILLPTLITSLVAFGFARKIQPYTVYSYNPAR</sequence>
<dbReference type="InterPro" id="IPR014743">
    <property type="entry name" value="Cl-channel_core"/>
</dbReference>
<accession>A0A1I5SX25</accession>
<evidence type="ECO:0000256" key="5">
    <source>
        <dbReference type="ARBA" id="ARBA00023065"/>
    </source>
</evidence>
<reference evidence="11 12" key="1">
    <citation type="submission" date="2016-10" db="EMBL/GenBank/DDBJ databases">
        <authorList>
            <person name="de Groot N.N."/>
        </authorList>
    </citation>
    <scope>NUCLEOTIDE SEQUENCE [LARGE SCALE GENOMIC DNA]</scope>
    <source>
        <strain evidence="12">E92,LMG 26720,CCM 7988</strain>
    </source>
</reference>
<evidence type="ECO:0000256" key="1">
    <source>
        <dbReference type="ARBA" id="ARBA00004141"/>
    </source>
</evidence>
<evidence type="ECO:0000256" key="7">
    <source>
        <dbReference type="ARBA" id="ARBA00023173"/>
    </source>
</evidence>
<feature type="transmembrane region" description="Helical" evidence="10">
    <location>
        <begin position="307"/>
        <end position="330"/>
    </location>
</feature>
<evidence type="ECO:0000313" key="12">
    <source>
        <dbReference type="Proteomes" id="UP000199306"/>
    </source>
</evidence>
<keyword evidence="5" id="KW-0406">Ion transport</keyword>
<dbReference type="PRINTS" id="PR00762">
    <property type="entry name" value="CLCHANNEL"/>
</dbReference>
<dbReference type="Proteomes" id="UP000199306">
    <property type="component" value="Unassembled WGS sequence"/>
</dbReference>
<feature type="transmembrane region" description="Helical" evidence="10">
    <location>
        <begin position="150"/>
        <end position="175"/>
    </location>
</feature>
<keyword evidence="12" id="KW-1185">Reference proteome</keyword>
<feature type="transmembrane region" description="Helical" evidence="10">
    <location>
        <begin position="401"/>
        <end position="419"/>
    </location>
</feature>
<evidence type="ECO:0000256" key="3">
    <source>
        <dbReference type="ARBA" id="ARBA00022692"/>
    </source>
</evidence>
<keyword evidence="9" id="KW-0407">Ion channel</keyword>
<dbReference type="STRING" id="1079859.SAMN04515674_105258"/>
<evidence type="ECO:0000256" key="6">
    <source>
        <dbReference type="ARBA" id="ARBA00023136"/>
    </source>
</evidence>
<keyword evidence="2" id="KW-0813">Transport</keyword>
<evidence type="ECO:0000313" key="11">
    <source>
        <dbReference type="EMBL" id="SFP75344.1"/>
    </source>
</evidence>
<feature type="transmembrane region" description="Helical" evidence="10">
    <location>
        <begin position="224"/>
        <end position="244"/>
    </location>
</feature>
<keyword evidence="3 10" id="KW-0812">Transmembrane</keyword>
<organism evidence="11 12">
    <name type="scientific">Pseudarcicella hirudinis</name>
    <dbReference type="NCBI Taxonomy" id="1079859"/>
    <lineage>
        <taxon>Bacteria</taxon>
        <taxon>Pseudomonadati</taxon>
        <taxon>Bacteroidota</taxon>
        <taxon>Cytophagia</taxon>
        <taxon>Cytophagales</taxon>
        <taxon>Flectobacillaceae</taxon>
        <taxon>Pseudarcicella</taxon>
    </lineage>
</organism>